<reference evidence="5" key="1">
    <citation type="submission" date="2021-02" db="EMBL/GenBank/DDBJ databases">
        <authorList>
            <person name="Nowell W R."/>
        </authorList>
    </citation>
    <scope>NUCLEOTIDE SEQUENCE</scope>
</reference>
<accession>A0A814RAY5</accession>
<evidence type="ECO:0000313" key="7">
    <source>
        <dbReference type="Proteomes" id="UP000663829"/>
    </source>
</evidence>
<dbReference type="InterPro" id="IPR027417">
    <property type="entry name" value="P-loop_NTPase"/>
</dbReference>
<keyword evidence="3" id="KW-0175">Coiled coil</keyword>
<organism evidence="5 7">
    <name type="scientific">Didymodactylos carnosus</name>
    <dbReference type="NCBI Taxonomy" id="1234261"/>
    <lineage>
        <taxon>Eukaryota</taxon>
        <taxon>Metazoa</taxon>
        <taxon>Spiralia</taxon>
        <taxon>Gnathifera</taxon>
        <taxon>Rotifera</taxon>
        <taxon>Eurotatoria</taxon>
        <taxon>Bdelloidea</taxon>
        <taxon>Philodinida</taxon>
        <taxon>Philodinidae</taxon>
        <taxon>Didymodactylos</taxon>
    </lineage>
</organism>
<feature type="coiled-coil region" evidence="3">
    <location>
        <begin position="230"/>
        <end position="278"/>
    </location>
</feature>
<evidence type="ECO:0000256" key="2">
    <source>
        <dbReference type="ARBA" id="ARBA00022741"/>
    </source>
</evidence>
<dbReference type="InterPro" id="IPR006703">
    <property type="entry name" value="G_AIG1"/>
</dbReference>
<dbReference type="OrthoDB" id="10057647at2759"/>
<comment type="caution">
    <text evidence="5">The sequence shown here is derived from an EMBL/GenBank/DDBJ whole genome shotgun (WGS) entry which is preliminary data.</text>
</comment>
<keyword evidence="7" id="KW-1185">Reference proteome</keyword>
<evidence type="ECO:0000259" key="4">
    <source>
        <dbReference type="Pfam" id="PF04548"/>
    </source>
</evidence>
<dbReference type="EMBL" id="CAJOBC010006320">
    <property type="protein sequence ID" value="CAF3894644.1"/>
    <property type="molecule type" value="Genomic_DNA"/>
</dbReference>
<gene>
    <name evidence="5" type="ORF">GPM918_LOCUS20192</name>
    <name evidence="6" type="ORF">SRO942_LOCUS20186</name>
</gene>
<dbReference type="EMBL" id="CAJNOQ010006321">
    <property type="protein sequence ID" value="CAF1131035.1"/>
    <property type="molecule type" value="Genomic_DNA"/>
</dbReference>
<evidence type="ECO:0000256" key="1">
    <source>
        <dbReference type="ARBA" id="ARBA00008535"/>
    </source>
</evidence>
<comment type="similarity">
    <text evidence="1">Belongs to the TRAFAC class TrmE-Era-EngA-EngB-Septin-like GTPase superfamily. AIG1/Toc34/Toc159-like paraseptin GTPase family. IAN subfamily.</text>
</comment>
<evidence type="ECO:0000313" key="5">
    <source>
        <dbReference type="EMBL" id="CAF1131035.1"/>
    </source>
</evidence>
<dbReference type="GO" id="GO:0005525">
    <property type="term" value="F:GTP binding"/>
    <property type="evidence" value="ECO:0007669"/>
    <property type="project" value="InterPro"/>
</dbReference>
<feature type="domain" description="AIG1-type G" evidence="4">
    <location>
        <begin position="50"/>
        <end position="210"/>
    </location>
</feature>
<keyword evidence="2" id="KW-0547">Nucleotide-binding</keyword>
<name>A0A814RAY5_9BILA</name>
<dbReference type="Proteomes" id="UP000681722">
    <property type="component" value="Unassembled WGS sequence"/>
</dbReference>
<evidence type="ECO:0000313" key="6">
    <source>
        <dbReference type="EMBL" id="CAF3894644.1"/>
    </source>
</evidence>
<sequence length="300" mass="34837">MQYDNKIKQCSSIDMWSDHDWQFWLLRKEPEVRHTNRQLQLKFLGRQEGVVGKSLLANVLLGREAFQHECSANSVTHETEFEDILIGNTNYAIFNIPGLIEADQARVDANKQEIYKAFQLRSNSIVVFIFNGGAGGRINSEDVIAFEAINKAYGFKRESLLFFVNDLPSKRPESYEGQTTIKLESLLQFKDIKICFLDRTDLQNEKAKQLLWSQMASKIIECTPREHIKKADIAMDLDKLKELKDEIKAQQTKFSEQLDLYKTQIEAKQKEFEQYKNQKPVEIHHYHERVVEQGGLCTLS</sequence>
<dbReference type="Proteomes" id="UP000663829">
    <property type="component" value="Unassembled WGS sequence"/>
</dbReference>
<dbReference type="Gene3D" id="3.40.50.300">
    <property type="entry name" value="P-loop containing nucleotide triphosphate hydrolases"/>
    <property type="match status" value="1"/>
</dbReference>
<protein>
    <recommendedName>
        <fullName evidence="4">AIG1-type G domain-containing protein</fullName>
    </recommendedName>
</protein>
<evidence type="ECO:0000256" key="3">
    <source>
        <dbReference type="SAM" id="Coils"/>
    </source>
</evidence>
<proteinExistence type="inferred from homology"/>
<dbReference type="AlphaFoldDB" id="A0A814RAY5"/>
<dbReference type="Pfam" id="PF04548">
    <property type="entry name" value="AIG1"/>
    <property type="match status" value="1"/>
</dbReference>
<dbReference type="SUPFAM" id="SSF52540">
    <property type="entry name" value="P-loop containing nucleoside triphosphate hydrolases"/>
    <property type="match status" value="1"/>
</dbReference>